<evidence type="ECO:0000256" key="1">
    <source>
        <dbReference type="ARBA" id="ARBA00023015"/>
    </source>
</evidence>
<dbReference type="SMART" id="SM00347">
    <property type="entry name" value="HTH_MARR"/>
    <property type="match status" value="1"/>
</dbReference>
<dbReference type="AlphaFoldDB" id="A0A7X1JAR0"/>
<comment type="caution">
    <text evidence="5">The sequence shown here is derived from an EMBL/GenBank/DDBJ whole genome shotgun (WGS) entry which is preliminary data.</text>
</comment>
<dbReference type="GO" id="GO:0003677">
    <property type="term" value="F:DNA binding"/>
    <property type="evidence" value="ECO:0007669"/>
    <property type="project" value="UniProtKB-KW"/>
</dbReference>
<accession>A0A7X1JAR0</accession>
<dbReference type="InterPro" id="IPR039422">
    <property type="entry name" value="MarR/SlyA-like"/>
</dbReference>
<evidence type="ECO:0000313" key="6">
    <source>
        <dbReference type="Proteomes" id="UP000584670"/>
    </source>
</evidence>
<gene>
    <name evidence="5" type="ORF">H4N64_38535</name>
</gene>
<keyword evidence="3" id="KW-0804">Transcription</keyword>
<dbReference type="InterPro" id="IPR036390">
    <property type="entry name" value="WH_DNA-bd_sf"/>
</dbReference>
<evidence type="ECO:0000256" key="3">
    <source>
        <dbReference type="ARBA" id="ARBA00023163"/>
    </source>
</evidence>
<dbReference type="PROSITE" id="PS50995">
    <property type="entry name" value="HTH_MARR_2"/>
    <property type="match status" value="1"/>
</dbReference>
<evidence type="ECO:0000256" key="2">
    <source>
        <dbReference type="ARBA" id="ARBA00023125"/>
    </source>
</evidence>
<dbReference type="InterPro" id="IPR023187">
    <property type="entry name" value="Tscrpt_reg_MarR-type_CS"/>
</dbReference>
<evidence type="ECO:0000259" key="4">
    <source>
        <dbReference type="PROSITE" id="PS50995"/>
    </source>
</evidence>
<name>A0A7X1JAR0_9ACTN</name>
<sequence length="160" mass="17402">MIRDEPPATPDPRADARQDTRLGHLLRLAQVKLARTSAAALAPYGVDGHELAVLAVLSGARPLSQVEAAGRLGVDRTTMVSLLDGLEDHGLVVRRRSTRDRRKNIVELTVAGEECLRRAEQARRSAERSFLAPLDEETAATLIRALHLLTCEDRAKGTPG</sequence>
<feature type="domain" description="HTH marR-type" evidence="4">
    <location>
        <begin position="19"/>
        <end position="151"/>
    </location>
</feature>
<dbReference type="GO" id="GO:0003700">
    <property type="term" value="F:DNA-binding transcription factor activity"/>
    <property type="evidence" value="ECO:0007669"/>
    <property type="project" value="InterPro"/>
</dbReference>
<reference evidence="5 6" key="1">
    <citation type="submission" date="2020-08" db="EMBL/GenBank/DDBJ databases">
        <title>Streptomyces sp. PSKA01 genome sequencing and assembly.</title>
        <authorList>
            <person name="Mandal S."/>
            <person name="Maiti P.K."/>
            <person name="Das P."/>
        </authorList>
    </citation>
    <scope>NUCLEOTIDE SEQUENCE [LARGE SCALE GENOMIC DNA]</scope>
    <source>
        <strain evidence="5 6">PSKA01</strain>
    </source>
</reference>
<dbReference type="Pfam" id="PF12802">
    <property type="entry name" value="MarR_2"/>
    <property type="match status" value="1"/>
</dbReference>
<keyword evidence="2" id="KW-0238">DNA-binding</keyword>
<dbReference type="InterPro" id="IPR036388">
    <property type="entry name" value="WH-like_DNA-bd_sf"/>
</dbReference>
<keyword evidence="1" id="KW-0805">Transcription regulation</keyword>
<dbReference type="InterPro" id="IPR000835">
    <property type="entry name" value="HTH_MarR-typ"/>
</dbReference>
<dbReference type="Proteomes" id="UP000584670">
    <property type="component" value="Unassembled WGS sequence"/>
</dbReference>
<dbReference type="Gene3D" id="1.10.10.10">
    <property type="entry name" value="Winged helix-like DNA-binding domain superfamily/Winged helix DNA-binding domain"/>
    <property type="match status" value="1"/>
</dbReference>
<dbReference type="SUPFAM" id="SSF46785">
    <property type="entry name" value="Winged helix' DNA-binding domain"/>
    <property type="match status" value="1"/>
</dbReference>
<dbReference type="GO" id="GO:0006950">
    <property type="term" value="P:response to stress"/>
    <property type="evidence" value="ECO:0007669"/>
    <property type="project" value="TreeGrafter"/>
</dbReference>
<keyword evidence="6" id="KW-1185">Reference proteome</keyword>
<dbReference type="RefSeq" id="WP_186287268.1">
    <property type="nucleotide sequence ID" value="NZ_JACMSF010000073.1"/>
</dbReference>
<organism evidence="5 6">
    <name type="scientific">Streptomyces cupreus</name>
    <dbReference type="NCBI Taxonomy" id="2759956"/>
    <lineage>
        <taxon>Bacteria</taxon>
        <taxon>Bacillati</taxon>
        <taxon>Actinomycetota</taxon>
        <taxon>Actinomycetes</taxon>
        <taxon>Kitasatosporales</taxon>
        <taxon>Streptomycetaceae</taxon>
        <taxon>Streptomyces</taxon>
    </lineage>
</organism>
<evidence type="ECO:0000313" key="5">
    <source>
        <dbReference type="EMBL" id="MBC2907316.1"/>
    </source>
</evidence>
<dbReference type="EMBL" id="JACMSF010000073">
    <property type="protein sequence ID" value="MBC2907316.1"/>
    <property type="molecule type" value="Genomic_DNA"/>
</dbReference>
<dbReference type="PRINTS" id="PR00598">
    <property type="entry name" value="HTHMARR"/>
</dbReference>
<protein>
    <submittedName>
        <fullName evidence="5">Winged helix-turn-helix transcriptional regulator</fullName>
    </submittedName>
</protein>
<dbReference type="PANTHER" id="PTHR33164">
    <property type="entry name" value="TRANSCRIPTIONAL REGULATOR, MARR FAMILY"/>
    <property type="match status" value="1"/>
</dbReference>
<dbReference type="PANTHER" id="PTHR33164:SF43">
    <property type="entry name" value="HTH-TYPE TRANSCRIPTIONAL REPRESSOR YETL"/>
    <property type="match status" value="1"/>
</dbReference>
<dbReference type="PROSITE" id="PS01117">
    <property type="entry name" value="HTH_MARR_1"/>
    <property type="match status" value="1"/>
</dbReference>
<proteinExistence type="predicted"/>